<dbReference type="Gene3D" id="3.20.20.70">
    <property type="entry name" value="Aldolase class I"/>
    <property type="match status" value="1"/>
</dbReference>
<dbReference type="InterPro" id="IPR001155">
    <property type="entry name" value="OxRdtase_FMN_N"/>
</dbReference>
<proteinExistence type="predicted"/>
<dbReference type="InterPro" id="IPR045247">
    <property type="entry name" value="Oye-like"/>
</dbReference>
<keyword evidence="3" id="KW-1185">Reference proteome</keyword>
<dbReference type="PANTHER" id="PTHR22893:SF91">
    <property type="entry name" value="NADPH DEHYDROGENASE 2-RELATED"/>
    <property type="match status" value="1"/>
</dbReference>
<dbReference type="GO" id="GO:0010181">
    <property type="term" value="F:FMN binding"/>
    <property type="evidence" value="ECO:0007669"/>
    <property type="project" value="InterPro"/>
</dbReference>
<feature type="domain" description="NADH:flavin oxidoreductase/NADH oxidase N-terminal" evidence="1">
    <location>
        <begin position="10"/>
        <end position="350"/>
    </location>
</feature>
<name>A0AAW0E998_9AGAR</name>
<accession>A0AAW0E998</accession>
<dbReference type="SUPFAM" id="SSF51395">
    <property type="entry name" value="FMN-linked oxidoreductases"/>
    <property type="match status" value="1"/>
</dbReference>
<gene>
    <name evidence="2" type="ORF">VNI00_000603</name>
</gene>
<dbReference type="EMBL" id="JAYKXP010000002">
    <property type="protein sequence ID" value="KAK7060870.1"/>
    <property type="molecule type" value="Genomic_DNA"/>
</dbReference>
<organism evidence="2 3">
    <name type="scientific">Paramarasmius palmivorus</name>
    <dbReference type="NCBI Taxonomy" id="297713"/>
    <lineage>
        <taxon>Eukaryota</taxon>
        <taxon>Fungi</taxon>
        <taxon>Dikarya</taxon>
        <taxon>Basidiomycota</taxon>
        <taxon>Agaricomycotina</taxon>
        <taxon>Agaricomycetes</taxon>
        <taxon>Agaricomycetidae</taxon>
        <taxon>Agaricales</taxon>
        <taxon>Marasmiineae</taxon>
        <taxon>Marasmiaceae</taxon>
        <taxon>Paramarasmius</taxon>
    </lineage>
</organism>
<dbReference type="PANTHER" id="PTHR22893">
    <property type="entry name" value="NADH OXIDOREDUCTASE-RELATED"/>
    <property type="match status" value="1"/>
</dbReference>
<dbReference type="Pfam" id="PF00724">
    <property type="entry name" value="Oxidored_FMN"/>
    <property type="match status" value="1"/>
</dbReference>
<evidence type="ECO:0000259" key="1">
    <source>
        <dbReference type="Pfam" id="PF00724"/>
    </source>
</evidence>
<evidence type="ECO:0000313" key="3">
    <source>
        <dbReference type="Proteomes" id="UP001383192"/>
    </source>
</evidence>
<dbReference type="GO" id="GO:0003959">
    <property type="term" value="F:NADPH dehydrogenase activity"/>
    <property type="evidence" value="ECO:0007669"/>
    <property type="project" value="TreeGrafter"/>
</dbReference>
<dbReference type="InterPro" id="IPR013785">
    <property type="entry name" value="Aldolase_TIM"/>
</dbReference>
<comment type="caution">
    <text evidence="2">The sequence shown here is derived from an EMBL/GenBank/DDBJ whole genome shotgun (WGS) entry which is preliminary data.</text>
</comment>
<protein>
    <recommendedName>
        <fullName evidence="1">NADH:flavin oxidoreductase/NADH oxidase N-terminal domain-containing protein</fullName>
    </recommendedName>
</protein>
<dbReference type="CDD" id="cd02933">
    <property type="entry name" value="OYE_like_FMN"/>
    <property type="match status" value="1"/>
</dbReference>
<evidence type="ECO:0000313" key="2">
    <source>
        <dbReference type="EMBL" id="KAK7060870.1"/>
    </source>
</evidence>
<sequence length="375" mass="41508">MSLQATDSMLFKPIQLGHLTLKHRVVMAPMGRLRTTGQHFDMPIPGLVKEYYSQRASTPGTLLVSESIFVASKAAGYPGVSGIWSDEQIAGWKEVVDAVHAKGSYIFAQLVALGRGAGKREYLQAYDPSYDVVSPGDIPVKGGEAVRMLTMEEIKEYIQLFAKAAANAVHRAGFDGVEIHGANGHLVNQFIEDVSNNRTDEYGGNIENRSRFVLELADAISKAVGEQRTSLRLSPWSRGGGKSALDMRMQDPTPAYSYLITELKNLHPNLAYLHIIEPRVDSVADVQVGDGESNEFIRRIWLPKPLISAGGYKRHDALEATREEGMLIAFGRHFLSNPDLPIRLEKDIPLRHYDRSTFYLVGDASGRGYTDYPFA</sequence>
<reference evidence="2 3" key="1">
    <citation type="submission" date="2024-01" db="EMBL/GenBank/DDBJ databases">
        <title>A draft genome for a cacao thread blight-causing isolate of Paramarasmius palmivorus.</title>
        <authorList>
            <person name="Baruah I.K."/>
            <person name="Bukari Y."/>
            <person name="Amoako-Attah I."/>
            <person name="Meinhardt L.W."/>
            <person name="Bailey B.A."/>
            <person name="Cohen S.P."/>
        </authorList>
    </citation>
    <scope>NUCLEOTIDE SEQUENCE [LARGE SCALE GENOMIC DNA]</scope>
    <source>
        <strain evidence="2 3">GH-12</strain>
    </source>
</reference>
<dbReference type="Proteomes" id="UP001383192">
    <property type="component" value="Unassembled WGS sequence"/>
</dbReference>
<dbReference type="AlphaFoldDB" id="A0AAW0E998"/>